<dbReference type="AlphaFoldDB" id="A0A418M941"/>
<organism evidence="2 3">
    <name type="scientific">Fibrisoma montanum</name>
    <dbReference type="NCBI Taxonomy" id="2305895"/>
    <lineage>
        <taxon>Bacteria</taxon>
        <taxon>Pseudomonadati</taxon>
        <taxon>Bacteroidota</taxon>
        <taxon>Cytophagia</taxon>
        <taxon>Cytophagales</taxon>
        <taxon>Spirosomataceae</taxon>
        <taxon>Fibrisoma</taxon>
    </lineage>
</organism>
<gene>
    <name evidence="2" type="ORF">DYU11_16500</name>
</gene>
<protein>
    <recommendedName>
        <fullName evidence="4">YbbR-like domain-containing protein</fullName>
    </recommendedName>
</protein>
<reference evidence="2 3" key="1">
    <citation type="submission" date="2018-08" db="EMBL/GenBank/DDBJ databases">
        <title>Fibrisoma montanum sp. nov., isolated from Danxia mountain soil.</title>
        <authorList>
            <person name="Huang Y."/>
        </authorList>
    </citation>
    <scope>NUCLEOTIDE SEQUENCE [LARGE SCALE GENOMIC DNA]</scope>
    <source>
        <strain evidence="2 3">HYT19</strain>
    </source>
</reference>
<dbReference type="EMBL" id="QXED01000004">
    <property type="protein sequence ID" value="RIV22608.1"/>
    <property type="molecule type" value="Genomic_DNA"/>
</dbReference>
<evidence type="ECO:0000256" key="1">
    <source>
        <dbReference type="SAM" id="MobiDB-lite"/>
    </source>
</evidence>
<comment type="caution">
    <text evidence="2">The sequence shown here is derived from an EMBL/GenBank/DDBJ whole genome shotgun (WGS) entry which is preliminary data.</text>
</comment>
<proteinExistence type="predicted"/>
<feature type="compositionally biased region" description="Pro residues" evidence="1">
    <location>
        <begin position="228"/>
        <end position="240"/>
    </location>
</feature>
<evidence type="ECO:0000313" key="3">
    <source>
        <dbReference type="Proteomes" id="UP000283523"/>
    </source>
</evidence>
<dbReference type="RefSeq" id="WP_119668791.1">
    <property type="nucleotide sequence ID" value="NZ_QXED01000004.1"/>
</dbReference>
<accession>A0A418M941</accession>
<feature type="region of interest" description="Disordered" evidence="1">
    <location>
        <begin position="228"/>
        <end position="248"/>
    </location>
</feature>
<name>A0A418M941_9BACT</name>
<evidence type="ECO:0000313" key="2">
    <source>
        <dbReference type="EMBL" id="RIV22608.1"/>
    </source>
</evidence>
<dbReference type="OrthoDB" id="1115707at2"/>
<evidence type="ECO:0008006" key="4">
    <source>
        <dbReference type="Google" id="ProtNLM"/>
    </source>
</evidence>
<keyword evidence="3" id="KW-1185">Reference proteome</keyword>
<dbReference type="Proteomes" id="UP000283523">
    <property type="component" value="Unassembled WGS sequence"/>
</dbReference>
<sequence>MTPAQKTANFQPVRVFLCIAAASLFWFLNALNKDGYTLNVQYPVHFVYNDSLYIPTTPLPRTVTVNVSGDGWGLLTHSWLPFRVKPVDYVVQNPLQASIINTSSLTAALAEQIKKMRVNYVVADTLEMGFERRMTKTVRLVVDSLHINLAPRYIVSSVINLTPRTIQVEGPERLVRGYPDSLQIRIPRKRINDNYDEELPINLYRHPQIRTSADRVFVSFEVGELLSPLPPAMQPTPPTPTTTSRVKR</sequence>